<reference evidence="2" key="1">
    <citation type="submission" date="2019-11" db="EMBL/GenBank/DDBJ databases">
        <authorList>
            <person name="Feng L."/>
        </authorList>
    </citation>
    <scope>NUCLEOTIDE SEQUENCE</scope>
    <source>
        <strain evidence="2">BovatusLFYP28</strain>
    </source>
</reference>
<gene>
    <name evidence="2" type="ORF">BOLFYP28_04203</name>
</gene>
<keyword evidence="1" id="KW-0812">Transmembrane</keyword>
<name>A0A6N2XDR8_BACOV</name>
<feature type="transmembrane region" description="Helical" evidence="1">
    <location>
        <begin position="16"/>
        <end position="35"/>
    </location>
</feature>
<proteinExistence type="predicted"/>
<keyword evidence="1" id="KW-1133">Transmembrane helix</keyword>
<organism evidence="2">
    <name type="scientific">Bacteroides ovatus</name>
    <dbReference type="NCBI Taxonomy" id="28116"/>
    <lineage>
        <taxon>Bacteria</taxon>
        <taxon>Pseudomonadati</taxon>
        <taxon>Bacteroidota</taxon>
        <taxon>Bacteroidia</taxon>
        <taxon>Bacteroidales</taxon>
        <taxon>Bacteroidaceae</taxon>
        <taxon>Bacteroides</taxon>
    </lineage>
</organism>
<evidence type="ECO:0000313" key="2">
    <source>
        <dbReference type="EMBL" id="VYT52283.1"/>
    </source>
</evidence>
<accession>A0A6N2XDR8</accession>
<dbReference type="AlphaFoldDB" id="A0A6N2XDR8"/>
<protein>
    <submittedName>
        <fullName evidence="2">Uncharacterized protein</fullName>
    </submittedName>
</protein>
<evidence type="ECO:0000256" key="1">
    <source>
        <dbReference type="SAM" id="Phobius"/>
    </source>
</evidence>
<dbReference type="EMBL" id="CACRTD010000068">
    <property type="protein sequence ID" value="VYT52283.1"/>
    <property type="molecule type" value="Genomic_DNA"/>
</dbReference>
<sequence length="38" mass="4487">MNMKEFFEVLEEHADAAIFIAFFVYMLADCITSNLRKK</sequence>
<keyword evidence="1" id="KW-0472">Membrane</keyword>